<dbReference type="Pfam" id="PF00149">
    <property type="entry name" value="Metallophos"/>
    <property type="match status" value="1"/>
</dbReference>
<dbReference type="RefSeq" id="WP_073610616.1">
    <property type="nucleotide sequence ID" value="NZ_MRCG01000022.1"/>
</dbReference>
<proteinExistence type="inferred from homology"/>
<evidence type="ECO:0000313" key="6">
    <source>
        <dbReference type="EMBL" id="OKH44510.1"/>
    </source>
</evidence>
<dbReference type="Proteomes" id="UP000185557">
    <property type="component" value="Unassembled WGS sequence"/>
</dbReference>
<evidence type="ECO:0000256" key="4">
    <source>
        <dbReference type="ARBA" id="ARBA00025742"/>
    </source>
</evidence>
<dbReference type="EMBL" id="MRCG01000022">
    <property type="protein sequence ID" value="OKH44510.1"/>
    <property type="molecule type" value="Genomic_DNA"/>
</dbReference>
<keyword evidence="1" id="KW-0479">Metal-binding</keyword>
<dbReference type="AlphaFoldDB" id="A0A1U7IZI0"/>
<dbReference type="GO" id="GO:0046872">
    <property type="term" value="F:metal ion binding"/>
    <property type="evidence" value="ECO:0007669"/>
    <property type="project" value="UniProtKB-KW"/>
</dbReference>
<keyword evidence="3" id="KW-0408">Iron</keyword>
<dbReference type="Gene3D" id="3.60.21.10">
    <property type="match status" value="1"/>
</dbReference>
<organism evidence="6 7">
    <name type="scientific">Phormidium tenue NIES-30</name>
    <dbReference type="NCBI Taxonomy" id="549789"/>
    <lineage>
        <taxon>Bacteria</taxon>
        <taxon>Bacillati</taxon>
        <taxon>Cyanobacteriota</taxon>
        <taxon>Cyanophyceae</taxon>
        <taxon>Oscillatoriophycideae</taxon>
        <taxon>Oscillatoriales</taxon>
        <taxon>Oscillatoriaceae</taxon>
        <taxon>Phormidium</taxon>
    </lineage>
</organism>
<evidence type="ECO:0000313" key="7">
    <source>
        <dbReference type="Proteomes" id="UP000185557"/>
    </source>
</evidence>
<keyword evidence="2" id="KW-0378">Hydrolase</keyword>
<evidence type="ECO:0000256" key="2">
    <source>
        <dbReference type="ARBA" id="ARBA00022801"/>
    </source>
</evidence>
<dbReference type="InterPro" id="IPR050884">
    <property type="entry name" value="CNP_phosphodiesterase-III"/>
</dbReference>
<comment type="caution">
    <text evidence="6">The sequence shown here is derived from an EMBL/GenBank/DDBJ whole genome shotgun (WGS) entry which is preliminary data.</text>
</comment>
<dbReference type="GO" id="GO:0016787">
    <property type="term" value="F:hydrolase activity"/>
    <property type="evidence" value="ECO:0007669"/>
    <property type="project" value="UniProtKB-KW"/>
</dbReference>
<evidence type="ECO:0000256" key="1">
    <source>
        <dbReference type="ARBA" id="ARBA00022723"/>
    </source>
</evidence>
<protein>
    <submittedName>
        <fullName evidence="6">Metallophosphoesterase</fullName>
    </submittedName>
</protein>
<dbReference type="InterPro" id="IPR004843">
    <property type="entry name" value="Calcineurin-like_PHP"/>
</dbReference>
<dbReference type="STRING" id="549789.NIES30_22060"/>
<feature type="domain" description="Calcineurin-like phosphoesterase" evidence="5">
    <location>
        <begin position="5"/>
        <end position="224"/>
    </location>
</feature>
<dbReference type="PANTHER" id="PTHR42988">
    <property type="entry name" value="PHOSPHOHYDROLASE"/>
    <property type="match status" value="1"/>
</dbReference>
<evidence type="ECO:0000256" key="3">
    <source>
        <dbReference type="ARBA" id="ARBA00023004"/>
    </source>
</evidence>
<dbReference type="OrthoDB" id="2036332at2"/>
<dbReference type="SUPFAM" id="SSF56300">
    <property type="entry name" value="Metallo-dependent phosphatases"/>
    <property type="match status" value="1"/>
</dbReference>
<reference evidence="6 7" key="1">
    <citation type="submission" date="2016-11" db="EMBL/GenBank/DDBJ databases">
        <title>Draft Genome Sequences of Nine Cyanobacterial Strains from Diverse Habitats.</title>
        <authorList>
            <person name="Zhu T."/>
            <person name="Hou S."/>
            <person name="Lu X."/>
            <person name="Hess W.R."/>
        </authorList>
    </citation>
    <scope>NUCLEOTIDE SEQUENCE [LARGE SCALE GENOMIC DNA]</scope>
    <source>
        <strain evidence="6 7">NIES-30</strain>
    </source>
</reference>
<dbReference type="PANTHER" id="PTHR42988:SF2">
    <property type="entry name" value="CYCLIC NUCLEOTIDE PHOSPHODIESTERASE CBUA0032-RELATED"/>
    <property type="match status" value="1"/>
</dbReference>
<sequence length="370" mass="41992">MGQRFRFAIVSDPHIARPETIYNGPNRFHLVEVSIPGIEQIFDHLETLDLDFLLLPGDLTQHGEWVNHHWLIERLKQLPFPAYVVPGNHDVIARNASDRAIGLHDFPRLYQDFGYSDGKTLHYQREILPGVRLVTLNSNAFEPNGEQIRVGYVDQAQLDWLEATLAEYADDLILVMLHHNVLEHLPGQSNSPLGQRYMVSNAEAIIQRLEAAKVRLMFTGHLHVQDIARRGDLCEVLTGSLVSYPHPYRIVEIEHGDGELRMEVRSRRLTAVEPWDDLQAMSHKWMCDRAGGFMTKFLVSPPVGLKQAEAEAIAPKLRHFWAAVADGDTQLDFSHLPPDVQRRLAHFNSVDSDGNPQAIDNTATLVWPAR</sequence>
<name>A0A1U7IZI0_9CYAN</name>
<gene>
    <name evidence="6" type="ORF">NIES30_22060</name>
</gene>
<accession>A0A1U7IZI0</accession>
<dbReference type="InterPro" id="IPR029052">
    <property type="entry name" value="Metallo-depent_PP-like"/>
</dbReference>
<comment type="similarity">
    <text evidence="4">Belongs to the cyclic nucleotide phosphodiesterase class-III family.</text>
</comment>
<evidence type="ECO:0000259" key="5">
    <source>
        <dbReference type="Pfam" id="PF00149"/>
    </source>
</evidence>
<keyword evidence="7" id="KW-1185">Reference proteome</keyword>